<accession>A0AAE7RDZ2</accession>
<feature type="domain" description="Autotransporter" evidence="6">
    <location>
        <begin position="1469"/>
        <end position="1724"/>
    </location>
</feature>
<dbReference type="InterPro" id="IPR015919">
    <property type="entry name" value="Cadherin-like_sf"/>
</dbReference>
<dbReference type="Pfam" id="PF05345">
    <property type="entry name" value="He_PIG"/>
    <property type="match status" value="6"/>
</dbReference>
<evidence type="ECO:0000256" key="3">
    <source>
        <dbReference type="ARBA" id="ARBA00022837"/>
    </source>
</evidence>
<dbReference type="GO" id="GO:0007154">
    <property type="term" value="P:cell communication"/>
    <property type="evidence" value="ECO:0007669"/>
    <property type="project" value="InterPro"/>
</dbReference>
<dbReference type="PROSITE" id="PS50853">
    <property type="entry name" value="FN3"/>
    <property type="match status" value="1"/>
</dbReference>
<dbReference type="InterPro" id="IPR005546">
    <property type="entry name" value="Autotransporte_beta"/>
</dbReference>
<dbReference type="SUPFAM" id="SSF141072">
    <property type="entry name" value="CalX-like"/>
    <property type="match status" value="4"/>
</dbReference>
<dbReference type="KEGG" id="arui:G6M88_23840"/>
<dbReference type="Gene3D" id="2.60.40.10">
    <property type="entry name" value="Immunoglobulins"/>
    <property type="match status" value="7"/>
</dbReference>
<geneLocation type="plasmid" evidence="8 9">
    <name>pW2_73_2</name>
</geneLocation>
<dbReference type="InterPro" id="IPR003644">
    <property type="entry name" value="Calx_beta"/>
</dbReference>
<dbReference type="Gene3D" id="2.40.128.130">
    <property type="entry name" value="Autotransporter beta-domain"/>
    <property type="match status" value="1"/>
</dbReference>
<dbReference type="EMBL" id="JAAMCP010000016">
    <property type="protein sequence ID" value="NTF39570.1"/>
    <property type="molecule type" value="Genomic_DNA"/>
</dbReference>
<dbReference type="SMART" id="SM00736">
    <property type="entry name" value="CADG"/>
    <property type="match status" value="4"/>
</dbReference>
<sequence>MTRFSTFIVQLMLAFAAGVPTVGVPSIAEAAYCATPKNATVNSGGSVSFEVGDCDGPSNIGMTDPGIPPSHGTYSLPGQNPDSTEQVTYTNNGDGATSDSFYLLDEDNNQIVFNITINPSRTASIAVSPSSRNEDSGAAFTYTVTLSQTSSSATTVNLSRSGTASSGTDYTGAVNSVVVPANATTASFPVTPVADSAVEADETVIYSVASGTGYGIGSPSSATATIINDDVPTASIAVASSSVAEDGAANLIYTVSLNQAAQSAVSIAFNVGGSASSGTDYAAVSSPLVIAAGQTSGTITINPTADSTVEPDETVVISLAAGSGYSVGSPNSATGTILNDDQPSLSINDVSLNEGDAGTSNATFTVSLSQPAGAGGVSFDIAAADGTATAGVDYVASSLSAQTIPAGSSSATFTVLVNGDTLNEPNETFFVNVSNVSGASVADAQGVGTIVNDDAVPSLSINDVSVNEGNSGTSTATFTVSLSAASGQTVSVNYATADGTATAGSDYVARSGTLTFAPGTTAQGVAITVNGDTAVEPNEAFSVGLSGASNASIARATGTGTVTNDDAVVTVGPASLPAATAGSAYSQTLSASGGTAPYTFAVSAGTLPAGLSLSPAGVLSGTPTASGAFNFTATATDSAGSPTSGSRAYTLVVASPTITLPATTLAGGTANQAYTAAINPATGGIAPYTYAVSTGALPAGITVNSASGGLSGTPTVTGSFSFTLTATDSTTGSAGQASQSYSLSIVSPTLTITPSTLPAGAIGTAYSQTLSTSGGTAPYSYVLSAGALPDGLTLTTGGVLSGTPTDTGSFTFTVTVTDTNGATGSANYTLATAAVVPGAPTIGAATAGDGAASVSFTAPTANGGAAITGYTVTASPGGATATGAASPITVTGLNNGTAYTFTVVANNSAGSSAASAASNSVTPVAAVQLPVANNVSATVAANSSVNPITLNITGGAATSVAIASNPAHGATSISGTSITYTPTAGYSGADSFTYTATNTAGTSTAATVSITVSAPTFAFSPAAGALTGATVGMAYSQTVAASGGASAYSYALSSGALPAGLTLNISTGVISGTPTTAGNASFTVTATDANNATGSAAYTLAVASEAVTLTVSPTSGALTSGTVGTAYSGSVSAMGGTAPYTYGATGLPAGLSLNASTGTISGTPTSAGNSSIVVTVSDSSTPANTGDANYTLAIAAAPTAAFTFSPSGGALTEAMAGEAYSQAISATGGAAPLIYNLSSGSLPNGVVLNVSTGELTGPLAAGSEGDYSFTIQARDNNGDIGAASYTLKVAPRAVTVDDKVISVPAGSAPANVNLAAGATGGPFVSGDLTFVEPASAGTVSIVNGEFAQAGGPTPTGWYLKFIPNPAYSGQVRVGFRLTSVLGVSNTGTVTYNIGFSPTQVAEDIDNLVHGFVQTRQNMIASTIKVPGLMERRRMETATDPVTARMMPSAEGMTLGFSTSLAQLESARDAADGQGGGYFSPFNIWIDGTFLAHNREENGNKWGNFAMVSAGADYLLSDKALIGVSFHYDRMTDPTNEDATLTGNGWLAGPYASFEIGKNVFWDTSLLYGGSANDIDTQFWDGTFDTSRWLFDTSIKGQWKLDEVTVLTPKLRAVYMSETVDDYEVTNGAGDILDLDGFTSEQLRASLGAEISRQITLDNDLVLTPKIGATAGFSGLDGSGAFAQVSAGLSMQTSQEFDIDFGLLFNIEGDGEQSAGARVGISGRF</sequence>
<dbReference type="InterPro" id="IPR013783">
    <property type="entry name" value="Ig-like_fold"/>
</dbReference>
<dbReference type="Gene3D" id="2.60.40.2030">
    <property type="match status" value="4"/>
</dbReference>
<dbReference type="Gene3D" id="2.60.40.2810">
    <property type="match status" value="1"/>
</dbReference>
<dbReference type="InterPro" id="IPR006644">
    <property type="entry name" value="Cadg"/>
</dbReference>
<dbReference type="InterPro" id="IPR036709">
    <property type="entry name" value="Autotransporte_beta_dom_sf"/>
</dbReference>
<dbReference type="InterPro" id="IPR003961">
    <property type="entry name" value="FN3_dom"/>
</dbReference>
<dbReference type="Pfam" id="PF03160">
    <property type="entry name" value="Calx-beta"/>
    <property type="match status" value="3"/>
</dbReference>
<dbReference type="Pfam" id="PF00041">
    <property type="entry name" value="fn3"/>
    <property type="match status" value="1"/>
</dbReference>
<keyword evidence="1 4" id="KW-0732">Signal</keyword>
<dbReference type="SMART" id="SM00237">
    <property type="entry name" value="Calx_beta"/>
    <property type="match status" value="4"/>
</dbReference>
<dbReference type="InterPro" id="IPR036116">
    <property type="entry name" value="FN3_sf"/>
</dbReference>
<organism evidence="8 9">
    <name type="scientific">Agrobacterium rubi</name>
    <dbReference type="NCBI Taxonomy" id="28099"/>
    <lineage>
        <taxon>Bacteria</taxon>
        <taxon>Pseudomonadati</taxon>
        <taxon>Pseudomonadota</taxon>
        <taxon>Alphaproteobacteria</taxon>
        <taxon>Hyphomicrobiales</taxon>
        <taxon>Rhizobiaceae</taxon>
        <taxon>Rhizobium/Agrobacterium group</taxon>
        <taxon>Agrobacterium</taxon>
    </lineage>
</organism>
<feature type="signal peptide" evidence="4">
    <location>
        <begin position="1"/>
        <end position="30"/>
    </location>
</feature>
<name>A0AAE7RDZ2_9HYPH</name>
<evidence type="ECO:0000256" key="4">
    <source>
        <dbReference type="SAM" id="SignalP"/>
    </source>
</evidence>
<feature type="chain" id="PRO_5042191498" evidence="4">
    <location>
        <begin position="31"/>
        <end position="1724"/>
    </location>
</feature>
<keyword evidence="3" id="KW-0106">Calcium</keyword>
<dbReference type="Proteomes" id="UP000663912">
    <property type="component" value="Plasmid pW2_73_2"/>
</dbReference>
<dbReference type="SUPFAM" id="SSF103515">
    <property type="entry name" value="Autotransporter"/>
    <property type="match status" value="1"/>
</dbReference>
<dbReference type="SMART" id="SM00060">
    <property type="entry name" value="FN3"/>
    <property type="match status" value="1"/>
</dbReference>
<evidence type="ECO:0000259" key="6">
    <source>
        <dbReference type="PROSITE" id="PS51208"/>
    </source>
</evidence>
<evidence type="ECO:0000313" key="8">
    <source>
        <dbReference type="EMBL" id="QTG03636.1"/>
    </source>
</evidence>
<evidence type="ECO:0000256" key="1">
    <source>
        <dbReference type="ARBA" id="ARBA00022729"/>
    </source>
</evidence>
<keyword evidence="10" id="KW-1185">Reference proteome</keyword>
<protein>
    <submittedName>
        <fullName evidence="8">Autotransporter outer membrane beta-barrel domain-containing protein</fullName>
    </submittedName>
</protein>
<dbReference type="PROSITE" id="PS51208">
    <property type="entry name" value="AUTOTRANSPORTER"/>
    <property type="match status" value="1"/>
</dbReference>
<dbReference type="Pfam" id="PF17963">
    <property type="entry name" value="Big_9"/>
    <property type="match status" value="1"/>
</dbReference>
<gene>
    <name evidence="7" type="ORF">G6L72_22995</name>
    <name evidence="8" type="ORF">G6M88_23840</name>
</gene>
<feature type="domain" description="Fibronectin type-III" evidence="5">
    <location>
        <begin position="836"/>
        <end position="925"/>
    </location>
</feature>
<dbReference type="SMART" id="SM00869">
    <property type="entry name" value="Autotransporter"/>
    <property type="match status" value="1"/>
</dbReference>
<evidence type="ECO:0000256" key="2">
    <source>
        <dbReference type="ARBA" id="ARBA00022737"/>
    </source>
</evidence>
<dbReference type="PANTHER" id="PTHR37494">
    <property type="entry name" value="HEMAGGLUTININ"/>
    <property type="match status" value="1"/>
</dbReference>
<dbReference type="GO" id="GO:0005509">
    <property type="term" value="F:calcium ion binding"/>
    <property type="evidence" value="ECO:0007669"/>
    <property type="project" value="InterPro"/>
</dbReference>
<dbReference type="SUPFAM" id="SSF49265">
    <property type="entry name" value="Fibronectin type III"/>
    <property type="match status" value="1"/>
</dbReference>
<dbReference type="SUPFAM" id="SSF49313">
    <property type="entry name" value="Cadherin-like"/>
    <property type="match status" value="6"/>
</dbReference>
<dbReference type="PANTHER" id="PTHR37494:SF1">
    <property type="entry name" value="STAPHYLOCOCCUS AUREUS SURFACE PROTEIN A"/>
    <property type="match status" value="1"/>
</dbReference>
<reference evidence="8" key="2">
    <citation type="submission" date="2020-02" db="EMBL/GenBank/DDBJ databases">
        <title>Unexpected conservation and global transmission of agrobacterial virulence plasmids.</title>
        <authorList>
            <person name="Weisberg A.J."/>
            <person name="Davis E.W. II"/>
            <person name="Tabima J.R."/>
            <person name="Belcher M.S."/>
            <person name="Miller M."/>
            <person name="Kuo C.-H."/>
            <person name="Loper J.E."/>
            <person name="Grunwald N.J."/>
            <person name="Putnam M.L."/>
            <person name="Chang J.H."/>
        </authorList>
    </citation>
    <scope>NUCLEOTIDE SEQUENCE</scope>
    <source>
        <strain evidence="8">W2/73</strain>
        <plasmid evidence="8">pW2_73_2</plasmid>
    </source>
</reference>
<keyword evidence="8" id="KW-0614">Plasmid</keyword>
<evidence type="ECO:0000313" key="10">
    <source>
        <dbReference type="Proteomes" id="UP000822331"/>
    </source>
</evidence>
<evidence type="ECO:0000313" key="7">
    <source>
        <dbReference type="EMBL" id="NTF39570.1"/>
    </source>
</evidence>
<dbReference type="EMBL" id="CP049209">
    <property type="protein sequence ID" value="QTG03636.1"/>
    <property type="molecule type" value="Genomic_DNA"/>
</dbReference>
<dbReference type="InterPro" id="IPR038081">
    <property type="entry name" value="CalX-like_sf"/>
</dbReference>
<evidence type="ECO:0000313" key="9">
    <source>
        <dbReference type="Proteomes" id="UP000663912"/>
    </source>
</evidence>
<dbReference type="GO" id="GO:0016020">
    <property type="term" value="C:membrane"/>
    <property type="evidence" value="ECO:0007669"/>
    <property type="project" value="InterPro"/>
</dbReference>
<reference evidence="7 10" key="1">
    <citation type="journal article" date="2020" name="Science">
        <title>Unexpected conservation and global transmission of agrobacterial virulence plasmids.</title>
        <authorList>
            <person name="Weisberg A.J."/>
            <person name="Davis E.W. 2nd"/>
            <person name="Tabima J."/>
            <person name="Belcher M.S."/>
            <person name="Miller M."/>
            <person name="Kuo C.H."/>
            <person name="Loper J.E."/>
            <person name="Grunwald N.J."/>
            <person name="Putnam M.L."/>
            <person name="Chang J.H."/>
        </authorList>
    </citation>
    <scope>NUCLEOTIDE SEQUENCE [LARGE SCALE GENOMIC DNA]</scope>
    <source>
        <strain evidence="7 10">A19/93</strain>
    </source>
</reference>
<proteinExistence type="predicted"/>
<dbReference type="Proteomes" id="UP000822331">
    <property type="component" value="Unassembled WGS sequence"/>
</dbReference>
<evidence type="ECO:0000259" key="5">
    <source>
        <dbReference type="PROSITE" id="PS50853"/>
    </source>
</evidence>
<keyword evidence="2" id="KW-0677">Repeat</keyword>